<organism evidence="5 6">
    <name type="scientific">Pneumocystis murina (strain B123)</name>
    <name type="common">Mouse pneumocystis pneumonia agent</name>
    <name type="synonym">Pneumocystis carinii f. sp. muris</name>
    <dbReference type="NCBI Taxonomy" id="1069680"/>
    <lineage>
        <taxon>Eukaryota</taxon>
        <taxon>Fungi</taxon>
        <taxon>Dikarya</taxon>
        <taxon>Ascomycota</taxon>
        <taxon>Taphrinomycotina</taxon>
        <taxon>Pneumocystomycetes</taxon>
        <taxon>Pneumocystaceae</taxon>
        <taxon>Pneumocystis</taxon>
    </lineage>
</organism>
<keyword evidence="4" id="KW-0507">mRNA processing</keyword>
<dbReference type="RefSeq" id="XP_007875072.1">
    <property type="nucleotide sequence ID" value="XM_007876881.1"/>
</dbReference>
<accession>M7P3V1</accession>
<dbReference type="HOGENOM" id="CLU_152856_0_0_1"/>
<keyword evidence="6" id="KW-1185">Reference proteome</keyword>
<dbReference type="SUPFAM" id="SSF50729">
    <property type="entry name" value="PH domain-like"/>
    <property type="match status" value="1"/>
</dbReference>
<reference evidence="6" key="1">
    <citation type="journal article" date="2016" name="Nat. Commun.">
        <title>Genome analysis of three Pneumocystis species reveals adaptation mechanisms to life exclusively in mammalian hosts.</title>
        <authorList>
            <person name="Ma L."/>
            <person name="Chen Z."/>
            <person name="Huang D.W."/>
            <person name="Kutty G."/>
            <person name="Ishihara M."/>
            <person name="Wang H."/>
            <person name="Abouelleil A."/>
            <person name="Bishop L."/>
            <person name="Davey E."/>
            <person name="Deng R."/>
            <person name="Deng X."/>
            <person name="Fan L."/>
            <person name="Fantoni G."/>
            <person name="Fitzgerald M."/>
            <person name="Gogineni E."/>
            <person name="Goldberg J.M."/>
            <person name="Handley G."/>
            <person name="Hu X."/>
            <person name="Huber C."/>
            <person name="Jiao X."/>
            <person name="Jones K."/>
            <person name="Levin J.Z."/>
            <person name="Liu Y."/>
            <person name="Macdonald P."/>
            <person name="Melnikov A."/>
            <person name="Raley C."/>
            <person name="Sassi M."/>
            <person name="Sherman B.T."/>
            <person name="Song X."/>
            <person name="Sykes S."/>
            <person name="Tran B."/>
            <person name="Walsh L."/>
            <person name="Xia Y."/>
            <person name="Yang J."/>
            <person name="Young S."/>
            <person name="Zeng Q."/>
            <person name="Zheng X."/>
            <person name="Stephens R."/>
            <person name="Nusbaum C."/>
            <person name="Birren B.W."/>
            <person name="Azadi P."/>
            <person name="Lempicki R.A."/>
            <person name="Cuomo C.A."/>
            <person name="Kovacs J.A."/>
        </authorList>
    </citation>
    <scope>NUCLEOTIDE SEQUENCE [LARGE SCALE GENOMIC DNA]</scope>
    <source>
        <strain evidence="6">B123</strain>
    </source>
</reference>
<dbReference type="eggNOG" id="KOG2868">
    <property type="taxonomic scope" value="Eukaryota"/>
</dbReference>
<comment type="subcellular location">
    <subcellularLocation>
        <location evidence="1">Cytoplasm</location>
    </subcellularLocation>
</comment>
<dbReference type="GO" id="GO:0008047">
    <property type="term" value="F:enzyme activator activity"/>
    <property type="evidence" value="ECO:0007669"/>
    <property type="project" value="InterPro"/>
</dbReference>
<dbReference type="Gene3D" id="2.30.29.30">
    <property type="entry name" value="Pleckstrin-homology domain (PH domain)/Phosphotyrosine-binding domain (PTB)"/>
    <property type="match status" value="1"/>
</dbReference>
<dbReference type="GO" id="GO:0031087">
    <property type="term" value="P:deadenylation-independent decapping of nuclear-transcribed mRNA"/>
    <property type="evidence" value="ECO:0007669"/>
    <property type="project" value="TreeGrafter"/>
</dbReference>
<dbReference type="Pfam" id="PF06058">
    <property type="entry name" value="DCP1"/>
    <property type="match status" value="1"/>
</dbReference>
<evidence type="ECO:0008006" key="7">
    <source>
        <dbReference type="Google" id="ProtNLM"/>
    </source>
</evidence>
<dbReference type="VEuPathDB" id="FungiDB:PNEG_03021"/>
<evidence type="ECO:0000256" key="1">
    <source>
        <dbReference type="ARBA" id="ARBA00004496"/>
    </source>
</evidence>
<dbReference type="OMA" id="QVLKFHY"/>
<dbReference type="GO" id="GO:0000290">
    <property type="term" value="P:deadenylation-dependent decapping of nuclear-transcribed mRNA"/>
    <property type="evidence" value="ECO:0007669"/>
    <property type="project" value="InterPro"/>
</dbReference>
<dbReference type="InterPro" id="IPR010334">
    <property type="entry name" value="Dcp1"/>
</dbReference>
<sequence length="128" mass="14985">MQQTTLYDLNLRVLHKHYPSIISILASSPYVVLYSFSDSKKTWTKEHCEGTLFIFSTNKGYSYTILNRLSLESFSANLIYPDDLEYSDPYIIHKINNNEIYGLWIWEAFDRQKISSVMINCAKRNVNS</sequence>
<dbReference type="PANTHER" id="PTHR16290:SF0">
    <property type="entry name" value="DECAPPING PROTEIN 1, ISOFORM A"/>
    <property type="match status" value="1"/>
</dbReference>
<gene>
    <name evidence="5" type="ORF">PNEG_03021</name>
</gene>
<comment type="caution">
    <text evidence="5">The sequence shown here is derived from an EMBL/GenBank/DDBJ whole genome shotgun (WGS) entry which is preliminary data.</text>
</comment>
<dbReference type="InterPro" id="IPR011993">
    <property type="entry name" value="PH-like_dom_sf"/>
</dbReference>
<dbReference type="GeneID" id="19896708"/>
<comment type="similarity">
    <text evidence="2">Belongs to the DCP1 family.</text>
</comment>
<dbReference type="STRING" id="1069680.M7P3V1"/>
<protein>
    <recommendedName>
        <fullName evidence="7">PH domain-containing protein</fullName>
    </recommendedName>
</protein>
<evidence type="ECO:0000256" key="3">
    <source>
        <dbReference type="ARBA" id="ARBA00022490"/>
    </source>
</evidence>
<dbReference type="GO" id="GO:0000932">
    <property type="term" value="C:P-body"/>
    <property type="evidence" value="ECO:0007669"/>
    <property type="project" value="TreeGrafter"/>
</dbReference>
<dbReference type="EMBL" id="AFWA02000015">
    <property type="protein sequence ID" value="EMR08540.1"/>
    <property type="molecule type" value="Genomic_DNA"/>
</dbReference>
<dbReference type="OrthoDB" id="440673at2759"/>
<dbReference type="PANTHER" id="PTHR16290">
    <property type="entry name" value="TRANSCRIPTION FACTOR SMIF DECAPPING ENZYME DCP1"/>
    <property type="match status" value="1"/>
</dbReference>
<dbReference type="CDD" id="cd13182">
    <property type="entry name" value="EVH1-like_Dcp1"/>
    <property type="match status" value="1"/>
</dbReference>
<dbReference type="AlphaFoldDB" id="M7P3V1"/>
<evidence type="ECO:0000313" key="5">
    <source>
        <dbReference type="EMBL" id="EMR08540.1"/>
    </source>
</evidence>
<name>M7P3V1_PNEMU</name>
<proteinExistence type="inferred from homology"/>
<evidence type="ECO:0000256" key="4">
    <source>
        <dbReference type="ARBA" id="ARBA00022664"/>
    </source>
</evidence>
<dbReference type="Proteomes" id="UP000011958">
    <property type="component" value="Unassembled WGS sequence"/>
</dbReference>
<dbReference type="GO" id="GO:0003729">
    <property type="term" value="F:mRNA binding"/>
    <property type="evidence" value="ECO:0007669"/>
    <property type="project" value="TreeGrafter"/>
</dbReference>
<dbReference type="GO" id="GO:0006397">
    <property type="term" value="P:mRNA processing"/>
    <property type="evidence" value="ECO:0007669"/>
    <property type="project" value="UniProtKB-KW"/>
</dbReference>
<evidence type="ECO:0000256" key="2">
    <source>
        <dbReference type="ARBA" id="ARBA00008778"/>
    </source>
</evidence>
<keyword evidence="3" id="KW-0963">Cytoplasm</keyword>
<evidence type="ECO:0000313" key="6">
    <source>
        <dbReference type="Proteomes" id="UP000011958"/>
    </source>
</evidence>